<reference evidence="2" key="1">
    <citation type="submission" date="2023-10" db="EMBL/GenBank/DDBJ databases">
        <authorList>
            <person name="Chen Y."/>
            <person name="Shah S."/>
            <person name="Dougan E. K."/>
            <person name="Thang M."/>
            <person name="Chan C."/>
        </authorList>
    </citation>
    <scope>NUCLEOTIDE SEQUENCE [LARGE SCALE GENOMIC DNA]</scope>
</reference>
<feature type="non-terminal residue" evidence="2">
    <location>
        <position position="1"/>
    </location>
</feature>
<dbReference type="EMBL" id="CAUYUJ010002107">
    <property type="protein sequence ID" value="CAK0799206.1"/>
    <property type="molecule type" value="Genomic_DNA"/>
</dbReference>
<sequence length="257" mass="28047">TGDARRARLPRSGIAGVHSHRRKGRLLYRASIVAGPFRITTGFSASPDRAEQHLQILHSLRDRICAATGSAVEGGGYCRGVEARFRAAVATEPRPLGFGPGAPRLYFYASVPAGYWVGRPLTTPSFPVADGLEVGLQAWRRLSEARGAVFLGRTNRYTMLQHHDPAELDAAWIRLRQVHIDIWSEVGRCPRRLASRLRELESRRRSRMPSPSPAAVPLGRLAAAAILPWRRRRAGAAAGTAQHAARAPPAVEGRLGP</sequence>
<keyword evidence="3" id="KW-1185">Reference proteome</keyword>
<gene>
    <name evidence="2" type="ORF">PCOR1329_LOCUS7734</name>
</gene>
<feature type="region of interest" description="Disordered" evidence="1">
    <location>
        <begin position="237"/>
        <end position="257"/>
    </location>
</feature>
<protein>
    <submittedName>
        <fullName evidence="2">Uncharacterized protein</fullName>
    </submittedName>
</protein>
<evidence type="ECO:0000256" key="1">
    <source>
        <dbReference type="SAM" id="MobiDB-lite"/>
    </source>
</evidence>
<dbReference type="Proteomes" id="UP001189429">
    <property type="component" value="Unassembled WGS sequence"/>
</dbReference>
<evidence type="ECO:0000313" key="2">
    <source>
        <dbReference type="EMBL" id="CAK0799206.1"/>
    </source>
</evidence>
<comment type="caution">
    <text evidence="2">The sequence shown here is derived from an EMBL/GenBank/DDBJ whole genome shotgun (WGS) entry which is preliminary data.</text>
</comment>
<proteinExistence type="predicted"/>
<feature type="compositionally biased region" description="Low complexity" evidence="1">
    <location>
        <begin position="237"/>
        <end position="250"/>
    </location>
</feature>
<evidence type="ECO:0000313" key="3">
    <source>
        <dbReference type="Proteomes" id="UP001189429"/>
    </source>
</evidence>
<name>A0ABN9Q3R2_9DINO</name>
<organism evidence="2 3">
    <name type="scientific">Prorocentrum cordatum</name>
    <dbReference type="NCBI Taxonomy" id="2364126"/>
    <lineage>
        <taxon>Eukaryota</taxon>
        <taxon>Sar</taxon>
        <taxon>Alveolata</taxon>
        <taxon>Dinophyceae</taxon>
        <taxon>Prorocentrales</taxon>
        <taxon>Prorocentraceae</taxon>
        <taxon>Prorocentrum</taxon>
    </lineage>
</organism>
<accession>A0ABN9Q3R2</accession>